<sequence length="1697" mass="179074">MPTKQKPKPKRRWWRWLAGAVVGLITALVFAVLVVAWVPAASQRVARVALERWDAGVPGEVEWQGMRGSLGAGLELQGFELRDADGRALIRASSVLVDLDMASLVRIEAGLERVHVRELEVWVDRDWSALAAPSEGEAAPSEGLGPELPLRIRAGVELEGARIYLADQLLVSNEALTLGLTGIGRSARAELELRGTELPQQQLGIESLTLALAWAEPTVTLERLEIQTTLGRVRAVEPGEVDVDAWVADVALQVDGEIESLAERLGLEQLRALDPAVVRVRARVLEGAGDPAGRAELTMNAELGETTLELVATTSNPAADAQRVDVHLDAQLAAGQLHAEQGPVTLALALGLERDGAGELEATVELRAKDRHSGAALELDAGGSATSLSPLRGAAWLELRGPALAVEAAAASSDTRAIDASWSVIIEDLGGPLEVLAPYVDDARLASVGGSLTLTGSCASQPGEDLTSARCPISLALDHVAGFDTQLAHASLNGELSPLAEPIEFAARLELDGLRHPQFGLDQAELSVAGTSAQISVAGHGHGMQEQFEIDADLTLAGPDKLIDLRVLDLVSSRGATPAQFLLAHPARITIGPERITLRELRAHAVGGQLAVDGHVGLADQPSDLHVELRAIDLERVDAVIPGPRLRGRIDLDATIRGRLDQPSGSAWLRADALEVGDHAIGEVELATSLCGPAGRPPPIRLASASVEPCRSPGELVVWARVAGPLAKLVELDARVPVRVGEQIGLQPGRKLDARFVVRELELVELGGLLPATPSWWRQTQPGASAPPGDPRLIPEGQLDLELTLAGTSTRPQVELRASARELAIDRTPVGTVALAATLGAAGLHVDLDADLTLAQVTLDAEIPMKANLTRPSLRWDRAAEHVVALSLVELDLDALDRTLGPKLPALATALAKAELGGRVSASVHARGPATGPADTPATAPWLSARVDVDDLTHRDLPLGDASVGVELRADEATGTLALAGPLARRLDARVALPVLLTLDPDLTFELGADASIDAEVHVHAVELAGLEPHLGPLPLTGRADLDVQLRGSLADPKLEVAARLADLQLEAERVGDLTVYAHVNHERATVETDLVRRGAQLIAAEVQVPLIVDLTDLEQARLGWDRDGDHRLSARGRGLDAELVAALLGRAVSDFEFETALSFDVDGRGTISAFELAANLDGRAQADDGVPLAIHGALALDQRHQGLTLVVSPISSPSAGSTVDASLTLAAGLDADVAALLSGDQVIREVPFTLDVAAPRLALELFAPFSGPSLHDPRGTLSAELTGRGVLAAPELSGALAVQGASITVIPLRERLHDIDVEVDFDHQRVELRTLRIGAGRGQISGSGQASFDAASTRAEANLEVEIREVPIVRPGLPAMTLDSDVEIDVELAAAATRVSVALAHTEIKVAGVTRDAPKSIPSADQVVFVTGPEAQPTPDAAASAATVASVGPALELRLELRDPLQITGSAVDMAWAGSLGITRDTGLEIDGQLEARRGRLELLGHRFDIRRGLVNLPTDGSLDPFLDIIAETSTTEADVTVTIRGRTSAPELRFSSSPALSEYQILTLLVTGSTELGQGEGEVQAKAASLLAAVSNPKLQQQLDRYLGIDRANIGFGDSIDQPILSVGKRVTPKVFVETTYHHNAPDDENTAEVGVEYDFARRWSLETYFGDAAVGGVGVYWTHSFGAVPWRPRPVETP</sequence>
<proteinExistence type="predicted"/>
<comment type="caution">
    <text evidence="7">The sequence shown here is derived from an EMBL/GenBank/DDBJ whole genome shotgun (WGS) entry which is preliminary data.</text>
</comment>
<evidence type="ECO:0000256" key="4">
    <source>
        <dbReference type="ARBA" id="ARBA00023136"/>
    </source>
</evidence>
<feature type="domain" description="Translocation and assembly module TamB C-terminal" evidence="6">
    <location>
        <begin position="1336"/>
        <end position="1684"/>
    </location>
</feature>
<evidence type="ECO:0000256" key="2">
    <source>
        <dbReference type="ARBA" id="ARBA00022692"/>
    </source>
</evidence>
<dbReference type="GO" id="GO:0009306">
    <property type="term" value="P:protein secretion"/>
    <property type="evidence" value="ECO:0007669"/>
    <property type="project" value="InterPro"/>
</dbReference>
<keyword evidence="4 5" id="KW-0472">Membrane</keyword>
<dbReference type="Pfam" id="PF04357">
    <property type="entry name" value="TamB"/>
    <property type="match status" value="1"/>
</dbReference>
<evidence type="ECO:0000256" key="5">
    <source>
        <dbReference type="SAM" id="Phobius"/>
    </source>
</evidence>
<reference evidence="7 8" key="1">
    <citation type="submission" date="2018-03" db="EMBL/GenBank/DDBJ databases">
        <title>Draft Genome Sequences of the Obligatory Marine Myxobacteria Enhygromyxa salina SWB007.</title>
        <authorList>
            <person name="Poehlein A."/>
            <person name="Moghaddam J.A."/>
            <person name="Harms H."/>
            <person name="Alanjari M."/>
            <person name="Koenig G.M."/>
            <person name="Daniel R."/>
            <person name="Schaeberle T.F."/>
        </authorList>
    </citation>
    <scope>NUCLEOTIDE SEQUENCE [LARGE SCALE GENOMIC DNA]</scope>
    <source>
        <strain evidence="7 8">SWB007</strain>
    </source>
</reference>
<dbReference type="GO" id="GO:0097347">
    <property type="term" value="C:TAM protein secretion complex"/>
    <property type="evidence" value="ECO:0007669"/>
    <property type="project" value="TreeGrafter"/>
</dbReference>
<dbReference type="PANTHER" id="PTHR36985">
    <property type="entry name" value="TRANSLOCATION AND ASSEMBLY MODULE SUBUNIT TAMB"/>
    <property type="match status" value="1"/>
</dbReference>
<protein>
    <submittedName>
        <fullName evidence="7">Translocation and assembly module TamB</fullName>
    </submittedName>
</protein>
<dbReference type="EMBL" id="PVNL01000004">
    <property type="protein sequence ID" value="PRQ09978.1"/>
    <property type="molecule type" value="Genomic_DNA"/>
</dbReference>
<evidence type="ECO:0000313" key="7">
    <source>
        <dbReference type="EMBL" id="PRQ09978.1"/>
    </source>
</evidence>
<keyword evidence="3 5" id="KW-1133">Transmembrane helix</keyword>
<dbReference type="Proteomes" id="UP000238823">
    <property type="component" value="Unassembled WGS sequence"/>
</dbReference>
<evidence type="ECO:0000256" key="1">
    <source>
        <dbReference type="ARBA" id="ARBA00004167"/>
    </source>
</evidence>
<keyword evidence="2 5" id="KW-0812">Transmembrane</keyword>
<feature type="transmembrane region" description="Helical" evidence="5">
    <location>
        <begin position="16"/>
        <end position="38"/>
    </location>
</feature>
<comment type="subcellular location">
    <subcellularLocation>
        <location evidence="1">Membrane</location>
        <topology evidence="1">Single-pass membrane protein</topology>
    </subcellularLocation>
</comment>
<accession>A0A2S9YY06</accession>
<dbReference type="GO" id="GO:0005886">
    <property type="term" value="C:plasma membrane"/>
    <property type="evidence" value="ECO:0007669"/>
    <property type="project" value="InterPro"/>
</dbReference>
<gene>
    <name evidence="7" type="primary">tamB_1</name>
    <name evidence="7" type="ORF">ENSA7_01840</name>
</gene>
<evidence type="ECO:0000259" key="6">
    <source>
        <dbReference type="Pfam" id="PF04357"/>
    </source>
</evidence>
<dbReference type="InterPro" id="IPR007452">
    <property type="entry name" value="TamB_C"/>
</dbReference>
<name>A0A2S9YY06_9BACT</name>
<organism evidence="7 8">
    <name type="scientific">Enhygromyxa salina</name>
    <dbReference type="NCBI Taxonomy" id="215803"/>
    <lineage>
        <taxon>Bacteria</taxon>
        <taxon>Pseudomonadati</taxon>
        <taxon>Myxococcota</taxon>
        <taxon>Polyangia</taxon>
        <taxon>Nannocystales</taxon>
        <taxon>Nannocystaceae</taxon>
        <taxon>Enhygromyxa</taxon>
    </lineage>
</organism>
<dbReference type="PANTHER" id="PTHR36985:SF1">
    <property type="entry name" value="TRANSLOCATION AND ASSEMBLY MODULE SUBUNIT TAMB"/>
    <property type="match status" value="1"/>
</dbReference>
<evidence type="ECO:0000256" key="3">
    <source>
        <dbReference type="ARBA" id="ARBA00022989"/>
    </source>
</evidence>
<evidence type="ECO:0000313" key="8">
    <source>
        <dbReference type="Proteomes" id="UP000238823"/>
    </source>
</evidence>